<reference evidence="5 6" key="1">
    <citation type="submission" date="2017-07" db="EMBL/GenBank/DDBJ databases">
        <title>Draft genome sequence of Prevotella copri isolated from the gut of healthy adult Indian.</title>
        <authorList>
            <person name="Das B."/>
            <person name="Bag S."/>
            <person name="Ghosh T.S."/>
        </authorList>
    </citation>
    <scope>NUCLEOTIDE SEQUENCE [LARGE SCALE GENOMIC DNA]</scope>
    <source>
        <strain evidence="5 6">Indica</strain>
    </source>
</reference>
<sequence>MRKIIPMVILMMVLTMVGCSTLDCPLNNTTYTKYKLMGNIKTLQDTMTISTTKTAGTDSVLINKDVKVDSFILPMSYHQPEDVFYFEIRNRDHQVWKDTVTVKKENYSHFESVDCGPSFFHTITEVKTTHNYIDSIVINNKEVNYDASKAHFYIYFGNRH</sequence>
<dbReference type="EMBL" id="VZAH01000074">
    <property type="protein sequence ID" value="MQP14042.1"/>
    <property type="molecule type" value="Genomic_DNA"/>
</dbReference>
<accession>A0A229I3C3</accession>
<evidence type="ECO:0000313" key="5">
    <source>
        <dbReference type="EMBL" id="OXL42689.1"/>
    </source>
</evidence>
<evidence type="ECO:0000313" key="2">
    <source>
        <dbReference type="EMBL" id="MCP9564952.1"/>
    </source>
</evidence>
<evidence type="ECO:0000313" key="7">
    <source>
        <dbReference type="Proteomes" id="UP000442105"/>
    </source>
</evidence>
<evidence type="ECO:0000256" key="1">
    <source>
        <dbReference type="SAM" id="SignalP"/>
    </source>
</evidence>
<dbReference type="EMBL" id="JANDWZ010000022">
    <property type="protein sequence ID" value="MCP9564952.1"/>
    <property type="molecule type" value="Genomic_DNA"/>
</dbReference>
<evidence type="ECO:0000313" key="8">
    <source>
        <dbReference type="Proteomes" id="UP000477980"/>
    </source>
</evidence>
<dbReference type="InterPro" id="IPR045607">
    <property type="entry name" value="DUF6452"/>
</dbReference>
<dbReference type="OrthoDB" id="1028273at2"/>
<proteinExistence type="predicted"/>
<dbReference type="PROSITE" id="PS51257">
    <property type="entry name" value="PROKAR_LIPOPROTEIN"/>
    <property type="match status" value="1"/>
</dbReference>
<dbReference type="Proteomes" id="UP001205531">
    <property type="component" value="Unassembled WGS sequence"/>
</dbReference>
<name>A0A229I3C3_9BACT</name>
<evidence type="ECO:0000313" key="6">
    <source>
        <dbReference type="Proteomes" id="UP000215155"/>
    </source>
</evidence>
<evidence type="ECO:0000313" key="4">
    <source>
        <dbReference type="EMBL" id="MQP14042.1"/>
    </source>
</evidence>
<comment type="caution">
    <text evidence="4">The sequence shown here is derived from an EMBL/GenBank/DDBJ whole genome shotgun (WGS) entry which is preliminary data.</text>
</comment>
<dbReference type="RefSeq" id="WP_089545211.1">
    <property type="nucleotide sequence ID" value="NZ_CABOGV010000017.1"/>
</dbReference>
<dbReference type="Proteomes" id="UP000442105">
    <property type="component" value="Unassembled WGS sequence"/>
</dbReference>
<organism evidence="4 8">
    <name type="scientific">Segatella copri</name>
    <dbReference type="NCBI Taxonomy" id="165179"/>
    <lineage>
        <taxon>Bacteria</taxon>
        <taxon>Pseudomonadati</taxon>
        <taxon>Bacteroidota</taxon>
        <taxon>Bacteroidia</taxon>
        <taxon>Bacteroidales</taxon>
        <taxon>Prevotellaceae</taxon>
        <taxon>Segatella</taxon>
    </lineage>
</organism>
<reference evidence="2" key="3">
    <citation type="submission" date="2022-07" db="EMBL/GenBank/DDBJ databases">
        <title>Prevotella copri.</title>
        <authorList>
            <person name="Yang C."/>
        </authorList>
    </citation>
    <scope>NUCLEOTIDE SEQUENCE</scope>
    <source>
        <strain evidence="2">HF2107</strain>
    </source>
</reference>
<evidence type="ECO:0000313" key="3">
    <source>
        <dbReference type="EMBL" id="MQN11530.1"/>
    </source>
</evidence>
<dbReference type="AlphaFoldDB" id="A0A229I3C3"/>
<feature type="signal peptide" evidence="1">
    <location>
        <begin position="1"/>
        <end position="22"/>
    </location>
</feature>
<dbReference type="Proteomes" id="UP000215155">
    <property type="component" value="Unassembled WGS sequence"/>
</dbReference>
<reference evidence="7 8" key="2">
    <citation type="submission" date="2019-09" db="EMBL/GenBank/DDBJ databases">
        <title>Distinct polysaccharide growth profiles of human intestinal Prevotella copri isolates.</title>
        <authorList>
            <person name="Fehlner-Peach H."/>
            <person name="Magnabosco C."/>
            <person name="Raghavan V."/>
            <person name="Scher J.U."/>
            <person name="Tett A."/>
            <person name="Cox L.M."/>
            <person name="Gottsegen C."/>
            <person name="Watters A."/>
            <person name="Wiltshire- Gordon J.D."/>
            <person name="Segata N."/>
            <person name="Bonneau R."/>
            <person name="Littman D.R."/>
        </authorList>
    </citation>
    <scope>NUCLEOTIDE SEQUENCE [LARGE SCALE GENOMIC DNA]</scope>
    <source>
        <strain evidence="8">iAA917</strain>
        <strain evidence="4">IAA917</strain>
        <strain evidence="7">iAQ1179</strain>
        <strain evidence="3">IAQ1179</strain>
    </source>
</reference>
<protein>
    <submittedName>
        <fullName evidence="2">DUF6452 family protein</fullName>
    </submittedName>
</protein>
<dbReference type="Proteomes" id="UP000477980">
    <property type="component" value="Unassembled WGS sequence"/>
</dbReference>
<dbReference type="EMBL" id="VZCW01000039">
    <property type="protein sequence ID" value="MQN11530.1"/>
    <property type="molecule type" value="Genomic_DNA"/>
</dbReference>
<dbReference type="Pfam" id="PF20050">
    <property type="entry name" value="DUF6452"/>
    <property type="match status" value="1"/>
</dbReference>
<feature type="chain" id="PRO_5042692844" evidence="1">
    <location>
        <begin position="23"/>
        <end position="160"/>
    </location>
</feature>
<keyword evidence="1" id="KW-0732">Signal</keyword>
<dbReference type="EMBL" id="NMPZ01000035">
    <property type="protein sequence ID" value="OXL42689.1"/>
    <property type="molecule type" value="Genomic_DNA"/>
</dbReference>
<gene>
    <name evidence="5" type="ORF">CFT61_15045</name>
    <name evidence="4" type="ORF">F7D25_06390</name>
    <name evidence="3" type="ORF">F7D95_01580</name>
    <name evidence="2" type="ORF">NNC64_10375</name>
</gene>